<dbReference type="OrthoDB" id="5182935at2"/>
<dbReference type="SMART" id="SM00895">
    <property type="entry name" value="FCD"/>
    <property type="match status" value="1"/>
</dbReference>
<dbReference type="GO" id="GO:0003700">
    <property type="term" value="F:DNA-binding transcription factor activity"/>
    <property type="evidence" value="ECO:0007669"/>
    <property type="project" value="InterPro"/>
</dbReference>
<keyword evidence="2" id="KW-0238">DNA-binding</keyword>
<dbReference type="AlphaFoldDB" id="A0A495QU57"/>
<comment type="caution">
    <text evidence="5">The sequence shown here is derived from an EMBL/GenBank/DDBJ whole genome shotgun (WGS) entry which is preliminary data.</text>
</comment>
<feature type="domain" description="HTH gntR-type" evidence="4">
    <location>
        <begin position="16"/>
        <end position="83"/>
    </location>
</feature>
<evidence type="ECO:0000256" key="1">
    <source>
        <dbReference type="ARBA" id="ARBA00023015"/>
    </source>
</evidence>
<accession>A0A495QU57</accession>
<reference evidence="5 6" key="1">
    <citation type="submission" date="2018-10" db="EMBL/GenBank/DDBJ databases">
        <title>Genomic Encyclopedia of Archaeal and Bacterial Type Strains, Phase II (KMG-II): from individual species to whole genera.</title>
        <authorList>
            <person name="Goeker M."/>
        </authorList>
    </citation>
    <scope>NUCLEOTIDE SEQUENCE [LARGE SCALE GENOMIC DNA]</scope>
    <source>
        <strain evidence="5 6">DSM 43383</strain>
    </source>
</reference>
<proteinExistence type="predicted"/>
<evidence type="ECO:0000313" key="5">
    <source>
        <dbReference type="EMBL" id="RKS76971.1"/>
    </source>
</evidence>
<dbReference type="SMART" id="SM00345">
    <property type="entry name" value="HTH_GNTR"/>
    <property type="match status" value="1"/>
</dbReference>
<dbReference type="RefSeq" id="WP_121434224.1">
    <property type="nucleotide sequence ID" value="NZ_RBWU01000002.1"/>
</dbReference>
<gene>
    <name evidence="5" type="ORF">BZB76_2340</name>
</gene>
<evidence type="ECO:0000313" key="6">
    <source>
        <dbReference type="Proteomes" id="UP000274601"/>
    </source>
</evidence>
<dbReference type="InterPro" id="IPR000524">
    <property type="entry name" value="Tscrpt_reg_HTH_GntR"/>
</dbReference>
<keyword evidence="1" id="KW-0805">Transcription regulation</keyword>
<evidence type="ECO:0000256" key="2">
    <source>
        <dbReference type="ARBA" id="ARBA00023125"/>
    </source>
</evidence>
<dbReference type="Gene3D" id="1.10.10.10">
    <property type="entry name" value="Winged helix-like DNA-binding domain superfamily/Winged helix DNA-binding domain"/>
    <property type="match status" value="1"/>
</dbReference>
<organism evidence="5 6">
    <name type="scientific">Actinomadura pelletieri DSM 43383</name>
    <dbReference type="NCBI Taxonomy" id="1120940"/>
    <lineage>
        <taxon>Bacteria</taxon>
        <taxon>Bacillati</taxon>
        <taxon>Actinomycetota</taxon>
        <taxon>Actinomycetes</taxon>
        <taxon>Streptosporangiales</taxon>
        <taxon>Thermomonosporaceae</taxon>
        <taxon>Actinomadura</taxon>
    </lineage>
</organism>
<dbReference type="InterPro" id="IPR008920">
    <property type="entry name" value="TF_FadR/GntR_C"/>
</dbReference>
<protein>
    <submittedName>
        <fullName evidence="5">GntR family transcriptional regulator</fullName>
    </submittedName>
</protein>
<dbReference type="CDD" id="cd07377">
    <property type="entry name" value="WHTH_GntR"/>
    <property type="match status" value="1"/>
</dbReference>
<dbReference type="PROSITE" id="PS50949">
    <property type="entry name" value="HTH_GNTR"/>
    <property type="match status" value="1"/>
</dbReference>
<dbReference type="EMBL" id="RBWU01000002">
    <property type="protein sequence ID" value="RKS76971.1"/>
    <property type="molecule type" value="Genomic_DNA"/>
</dbReference>
<dbReference type="Pfam" id="PF00392">
    <property type="entry name" value="GntR"/>
    <property type="match status" value="1"/>
</dbReference>
<dbReference type="SUPFAM" id="SSF46785">
    <property type="entry name" value="Winged helix' DNA-binding domain"/>
    <property type="match status" value="1"/>
</dbReference>
<keyword evidence="3" id="KW-0804">Transcription</keyword>
<dbReference type="InterPro" id="IPR011711">
    <property type="entry name" value="GntR_C"/>
</dbReference>
<sequence length="231" mass="25478">MSRPLEPGAGEIGPPLSKTAYVLERLRREIADGIIKPGTNLRQTDVAKRYGVSPTPVREAFRLLEAEGSLEYQSHRGATVKDMSPQEVEDLYLLRSEVEGLATALAVERMDGAAMKRIRAAHADLLAAVEAGDESRLSVLNRTLHFAIYEAGSSLVALQAASLWAFIPPRMTIWKDAKNAQSLSDDHDRIIEALDRGDPYDARRFMAEHILHAARLRQNVDDSPAQPAQSN</sequence>
<dbReference type="PANTHER" id="PTHR43537:SF24">
    <property type="entry name" value="GLUCONATE OPERON TRANSCRIPTIONAL REPRESSOR"/>
    <property type="match status" value="1"/>
</dbReference>
<dbReference type="PANTHER" id="PTHR43537">
    <property type="entry name" value="TRANSCRIPTIONAL REGULATOR, GNTR FAMILY"/>
    <property type="match status" value="1"/>
</dbReference>
<dbReference type="Pfam" id="PF07729">
    <property type="entry name" value="FCD"/>
    <property type="match status" value="1"/>
</dbReference>
<dbReference type="GO" id="GO:0003677">
    <property type="term" value="F:DNA binding"/>
    <property type="evidence" value="ECO:0007669"/>
    <property type="project" value="UniProtKB-KW"/>
</dbReference>
<dbReference type="InterPro" id="IPR036390">
    <property type="entry name" value="WH_DNA-bd_sf"/>
</dbReference>
<evidence type="ECO:0000256" key="3">
    <source>
        <dbReference type="ARBA" id="ARBA00023163"/>
    </source>
</evidence>
<dbReference type="InterPro" id="IPR036388">
    <property type="entry name" value="WH-like_DNA-bd_sf"/>
</dbReference>
<keyword evidence="6" id="KW-1185">Reference proteome</keyword>
<evidence type="ECO:0000259" key="4">
    <source>
        <dbReference type="PROSITE" id="PS50949"/>
    </source>
</evidence>
<name>A0A495QU57_9ACTN</name>
<dbReference type="Gene3D" id="1.20.120.530">
    <property type="entry name" value="GntR ligand-binding domain-like"/>
    <property type="match status" value="1"/>
</dbReference>
<dbReference type="SUPFAM" id="SSF48008">
    <property type="entry name" value="GntR ligand-binding domain-like"/>
    <property type="match status" value="1"/>
</dbReference>
<dbReference type="Proteomes" id="UP000274601">
    <property type="component" value="Unassembled WGS sequence"/>
</dbReference>